<organism evidence="15 16">
    <name type="scientific">Dechloromonas hankyongensis</name>
    <dbReference type="NCBI Taxonomy" id="2908002"/>
    <lineage>
        <taxon>Bacteria</taxon>
        <taxon>Pseudomonadati</taxon>
        <taxon>Pseudomonadota</taxon>
        <taxon>Betaproteobacteria</taxon>
        <taxon>Rhodocyclales</taxon>
        <taxon>Azonexaceae</taxon>
        <taxon>Dechloromonas</taxon>
    </lineage>
</organism>
<evidence type="ECO:0000259" key="13">
    <source>
        <dbReference type="Pfam" id="PF02705"/>
    </source>
</evidence>
<dbReference type="InterPro" id="IPR023051">
    <property type="entry name" value="Kup"/>
</dbReference>
<keyword evidence="10 12" id="KW-0406">Ion transport</keyword>
<feature type="domain" description="K+ potassium transporter integral membrane" evidence="13">
    <location>
        <begin position="18"/>
        <end position="470"/>
    </location>
</feature>
<evidence type="ECO:0000256" key="6">
    <source>
        <dbReference type="ARBA" id="ARBA00022692"/>
    </source>
</evidence>
<keyword evidence="5 12" id="KW-0633">Potassium transport</keyword>
<evidence type="ECO:0000313" key="16">
    <source>
        <dbReference type="Proteomes" id="UP001165384"/>
    </source>
</evidence>
<name>A0ABS9JZJ2_9RHOO</name>
<feature type="transmembrane region" description="Helical" evidence="12">
    <location>
        <begin position="146"/>
        <end position="165"/>
    </location>
</feature>
<keyword evidence="9 12" id="KW-1133">Transmembrane helix</keyword>
<feature type="transmembrane region" description="Helical" evidence="12">
    <location>
        <begin position="52"/>
        <end position="75"/>
    </location>
</feature>
<comment type="similarity">
    <text evidence="2 12">Belongs to the HAK/KUP transporter (TC 2.A.72) family.</text>
</comment>
<feature type="transmembrane region" description="Helical" evidence="12">
    <location>
        <begin position="109"/>
        <end position="134"/>
    </location>
</feature>
<keyword evidence="11 12" id="KW-0472">Membrane</keyword>
<dbReference type="Proteomes" id="UP001165384">
    <property type="component" value="Unassembled WGS sequence"/>
</dbReference>
<dbReference type="Pfam" id="PF22776">
    <property type="entry name" value="K_trans_C"/>
    <property type="match status" value="1"/>
</dbReference>
<feature type="transmembrane region" description="Helical" evidence="12">
    <location>
        <begin position="407"/>
        <end position="425"/>
    </location>
</feature>
<evidence type="ECO:0000256" key="4">
    <source>
        <dbReference type="ARBA" id="ARBA00022475"/>
    </source>
</evidence>
<evidence type="ECO:0000256" key="9">
    <source>
        <dbReference type="ARBA" id="ARBA00022989"/>
    </source>
</evidence>
<keyword evidence="4 12" id="KW-1003">Cell membrane</keyword>
<keyword evidence="7 12" id="KW-0769">Symport</keyword>
<dbReference type="InterPro" id="IPR053951">
    <property type="entry name" value="K_trans_N"/>
</dbReference>
<comment type="subcellular location">
    <subcellularLocation>
        <location evidence="12">Cell membrane</location>
        <topology evidence="12">Multi-pass membrane protein</topology>
    </subcellularLocation>
    <subcellularLocation>
        <location evidence="1">Membrane</location>
        <topology evidence="1">Multi-pass membrane protein</topology>
    </subcellularLocation>
</comment>
<feature type="transmembrane region" description="Helical" evidence="12">
    <location>
        <begin position="295"/>
        <end position="317"/>
    </location>
</feature>
<reference evidence="15" key="1">
    <citation type="submission" date="2022-01" db="EMBL/GenBank/DDBJ databases">
        <authorList>
            <person name="Jo J.-H."/>
            <person name="Im W.-T."/>
        </authorList>
    </citation>
    <scope>NUCLEOTIDE SEQUENCE</scope>
    <source>
        <strain evidence="15">XY25</strain>
    </source>
</reference>
<feature type="transmembrane region" description="Helical" evidence="12">
    <location>
        <begin position="214"/>
        <end position="234"/>
    </location>
</feature>
<dbReference type="RefSeq" id="WP_275708128.1">
    <property type="nucleotide sequence ID" value="NZ_JAKLTN010000001.1"/>
</dbReference>
<dbReference type="EMBL" id="JAKLTN010000001">
    <property type="protein sequence ID" value="MCG2576325.1"/>
    <property type="molecule type" value="Genomic_DNA"/>
</dbReference>
<evidence type="ECO:0000256" key="5">
    <source>
        <dbReference type="ARBA" id="ARBA00022538"/>
    </source>
</evidence>
<comment type="caution">
    <text evidence="15">The sequence shown here is derived from an EMBL/GenBank/DDBJ whole genome shotgun (WGS) entry which is preliminary data.</text>
</comment>
<feature type="transmembrane region" description="Helical" evidence="12">
    <location>
        <begin position="172"/>
        <end position="194"/>
    </location>
</feature>
<keyword evidence="3 12" id="KW-0813">Transport</keyword>
<gene>
    <name evidence="12" type="primary">kup</name>
    <name evidence="15" type="ORF">LZ012_04880</name>
</gene>
<comment type="function">
    <text evidence="12">Transport of potassium into the cell. Likely operates as a K(+):H(+) symporter.</text>
</comment>
<keyword evidence="6 12" id="KW-0812">Transmembrane</keyword>
<evidence type="ECO:0000256" key="10">
    <source>
        <dbReference type="ARBA" id="ARBA00023065"/>
    </source>
</evidence>
<dbReference type="HAMAP" id="MF_01522">
    <property type="entry name" value="Kup"/>
    <property type="match status" value="1"/>
</dbReference>
<evidence type="ECO:0000313" key="15">
    <source>
        <dbReference type="EMBL" id="MCG2576325.1"/>
    </source>
</evidence>
<dbReference type="PANTHER" id="PTHR30540:SF79">
    <property type="entry name" value="LOW AFFINITY POTASSIUM TRANSPORT SYSTEM PROTEIN KUP"/>
    <property type="match status" value="1"/>
</dbReference>
<evidence type="ECO:0000256" key="2">
    <source>
        <dbReference type="ARBA" id="ARBA00007019"/>
    </source>
</evidence>
<dbReference type="PANTHER" id="PTHR30540">
    <property type="entry name" value="OSMOTIC STRESS POTASSIUM TRANSPORTER"/>
    <property type="match status" value="1"/>
</dbReference>
<accession>A0ABS9JZJ2</accession>
<comment type="catalytic activity">
    <reaction evidence="12">
        <text>K(+)(in) + H(+)(in) = K(+)(out) + H(+)(out)</text>
        <dbReference type="Rhea" id="RHEA:28490"/>
        <dbReference type="ChEBI" id="CHEBI:15378"/>
        <dbReference type="ChEBI" id="CHEBI:29103"/>
    </reaction>
</comment>
<evidence type="ECO:0000256" key="7">
    <source>
        <dbReference type="ARBA" id="ARBA00022847"/>
    </source>
</evidence>
<feature type="domain" description="K+ potassium transporter C-terminal" evidence="14">
    <location>
        <begin position="483"/>
        <end position="629"/>
    </location>
</feature>
<dbReference type="Pfam" id="PF02705">
    <property type="entry name" value="K_trans"/>
    <property type="match status" value="1"/>
</dbReference>
<dbReference type="InterPro" id="IPR003855">
    <property type="entry name" value="K+_transporter"/>
</dbReference>
<evidence type="ECO:0000256" key="11">
    <source>
        <dbReference type="ARBA" id="ARBA00023136"/>
    </source>
</evidence>
<evidence type="ECO:0000256" key="3">
    <source>
        <dbReference type="ARBA" id="ARBA00022448"/>
    </source>
</evidence>
<keyword evidence="8 12" id="KW-0630">Potassium</keyword>
<dbReference type="InterPro" id="IPR053952">
    <property type="entry name" value="K_trans_C"/>
</dbReference>
<sequence>MSSQHSSAEVTGQRFAALALAALGVVYGDIGTSPLYAVKEVFAGNHPIPVTVANIYGSLSLFFWALVIVVSVKYVTFIMRADNRGEGGIMALIALALHTVQDKPHHARWIMIVGVLGAAMFYGDGMVTPAISVLSAVEGLEVGAPALHAFVIPITIVVLFILFFVQKSGTAVVGAFFGPVMLLWFTTLATLGAINIVDHPAILSALNPLYGLEFLLANKAMSLMAMGNVVLAVTGAEALYADMGHFGRKPISRTWFLFVLPALVLNYFGQGALILGDPEAAKNPFFLSAPEWALYPLIGLATLATVIASQAVISGAFSVTRQAMQLGFVPRMEVQHTSEKEQGQIYLPAVNWGLMVAVMILVLGFKSSNNLAAAYGIAVTGDMVITSVLATVVVAKVWKWGWIRAGLIFACFLSVELVFLTANILKIPDGGWFPLVAGMAIFVLMTTWKRGRQLLADRLKGERLELMMFLDSLASSMPTRVAGTAVFLNADPKGVPHALLHNLMHNKVLHERVVLVSVQIFDVPYVPDIDRVEVRQLKENFWSVIVQYGFKDEPDIPEAMALCADAGLEFSQLETSYFIGRETLIPRLGSEMAFWREKIFVAMFRNGGSATAFFNIPSNRVVELGTQVVL</sequence>
<proteinExistence type="inferred from homology"/>
<protein>
    <recommendedName>
        <fullName evidence="12">Probable potassium transport system protein Kup</fullName>
    </recommendedName>
</protein>
<evidence type="ECO:0000256" key="8">
    <source>
        <dbReference type="ARBA" id="ARBA00022958"/>
    </source>
</evidence>
<feature type="transmembrane region" description="Helical" evidence="12">
    <location>
        <begin position="371"/>
        <end position="395"/>
    </location>
</feature>
<evidence type="ECO:0000256" key="12">
    <source>
        <dbReference type="HAMAP-Rule" id="MF_01522"/>
    </source>
</evidence>
<feature type="transmembrane region" description="Helical" evidence="12">
    <location>
        <begin position="345"/>
        <end position="365"/>
    </location>
</feature>
<feature type="transmembrane region" description="Helical" evidence="12">
    <location>
        <begin position="255"/>
        <end position="275"/>
    </location>
</feature>
<evidence type="ECO:0000256" key="1">
    <source>
        <dbReference type="ARBA" id="ARBA00004141"/>
    </source>
</evidence>
<evidence type="ECO:0000259" key="14">
    <source>
        <dbReference type="Pfam" id="PF22776"/>
    </source>
</evidence>
<keyword evidence="16" id="KW-1185">Reference proteome</keyword>
<feature type="transmembrane region" description="Helical" evidence="12">
    <location>
        <begin position="431"/>
        <end position="448"/>
    </location>
</feature>